<evidence type="ECO:0000256" key="12">
    <source>
        <dbReference type="ARBA" id="ARBA00022982"/>
    </source>
</evidence>
<dbReference type="NCBIfam" id="NF007022">
    <property type="entry name" value="PRK09488.1"/>
    <property type="match status" value="1"/>
</dbReference>
<keyword evidence="15 17" id="KW-0472">Membrane</keyword>
<comment type="subunit">
    <text evidence="16">Part of an enzyme complex containing four subunits: a flavoprotein, an iron-sulfur protein, plus two membrane-anchoring proteins, SdhC and SdhD. The complex can form homotrimers.</text>
</comment>
<comment type="subcellular location">
    <subcellularLocation>
        <location evidence="2 17">Cell inner membrane</location>
        <topology evidence="2 17">Multi-pass membrane protein</topology>
    </subcellularLocation>
</comment>
<evidence type="ECO:0000313" key="22">
    <source>
        <dbReference type="Proteomes" id="UP000254835"/>
    </source>
</evidence>
<keyword evidence="12 17" id="KW-0249">Electron transport</keyword>
<evidence type="ECO:0000256" key="15">
    <source>
        <dbReference type="ARBA" id="ARBA00023136"/>
    </source>
</evidence>
<dbReference type="SUPFAM" id="SSF81343">
    <property type="entry name" value="Fumarate reductase respiratory complex transmembrane subunits"/>
    <property type="match status" value="1"/>
</dbReference>
<dbReference type="Gene3D" id="1.20.1300.10">
    <property type="entry name" value="Fumarate reductase/succinate dehydrogenase, transmembrane subunit"/>
    <property type="match status" value="1"/>
</dbReference>
<reference evidence="21 22" key="1">
    <citation type="submission" date="2018-06" db="EMBL/GenBank/DDBJ databases">
        <authorList>
            <consortium name="Pathogen Informatics"/>
            <person name="Doyle S."/>
        </authorList>
    </citation>
    <scope>NUCLEOTIDE SEQUENCE [LARGE SCALE GENOMIC DNA]</scope>
    <source>
        <strain evidence="21 22">NCTC11470</strain>
    </source>
</reference>
<feature type="binding site" description="axial binding residue" evidence="19">
    <location>
        <position position="71"/>
    </location>
    <ligand>
        <name>heme</name>
        <dbReference type="ChEBI" id="CHEBI:30413"/>
        <note>ligand shared with second transmembrane subunit</note>
    </ligand>
    <ligandPart>
        <name>Fe</name>
        <dbReference type="ChEBI" id="CHEBI:18248"/>
    </ligandPart>
</feature>
<evidence type="ECO:0000256" key="8">
    <source>
        <dbReference type="ARBA" id="ARBA00022532"/>
    </source>
</evidence>
<evidence type="ECO:0000256" key="4">
    <source>
        <dbReference type="ARBA" id="ARBA00019425"/>
    </source>
</evidence>
<comment type="function">
    <text evidence="1 17">Membrane-anchoring subunit of succinate dehydrogenase (SDH).</text>
</comment>
<dbReference type="GeneID" id="57903911"/>
<dbReference type="GO" id="GO:0005886">
    <property type="term" value="C:plasma membrane"/>
    <property type="evidence" value="ECO:0007669"/>
    <property type="project" value="UniProtKB-SubCell"/>
</dbReference>
<dbReference type="PANTHER" id="PTHR38689:SF1">
    <property type="entry name" value="SUCCINATE DEHYDROGENASE HYDROPHOBIC MEMBRANE ANCHOR SUBUNIT"/>
    <property type="match status" value="1"/>
</dbReference>
<feature type="transmembrane region" description="Helical" evidence="20">
    <location>
        <begin position="17"/>
        <end position="39"/>
    </location>
</feature>
<keyword evidence="14 19" id="KW-0408">Iron</keyword>
<evidence type="ECO:0000256" key="5">
    <source>
        <dbReference type="ARBA" id="ARBA00022448"/>
    </source>
</evidence>
<dbReference type="PIRSF" id="PIRSF000169">
    <property type="entry name" value="SDH_D"/>
    <property type="match status" value="1"/>
</dbReference>
<keyword evidence="10 20" id="KW-0812">Transmembrane</keyword>
<evidence type="ECO:0000256" key="1">
    <source>
        <dbReference type="ARBA" id="ARBA00004050"/>
    </source>
</evidence>
<dbReference type="GO" id="GO:0016491">
    <property type="term" value="F:oxidoreductase activity"/>
    <property type="evidence" value="ECO:0007669"/>
    <property type="project" value="UniProtKB-KW"/>
</dbReference>
<dbReference type="Pfam" id="PF01127">
    <property type="entry name" value="Sdh_cyt"/>
    <property type="match status" value="1"/>
</dbReference>
<gene>
    <name evidence="21" type="primary">sdhD</name>
    <name evidence="21" type="ORF">NCTC11470_04108</name>
</gene>
<protein>
    <recommendedName>
        <fullName evidence="4 17">Succinate dehydrogenase hydrophobic membrane anchor subunit</fullName>
    </recommendedName>
</protein>
<evidence type="ECO:0000256" key="6">
    <source>
        <dbReference type="ARBA" id="ARBA00022475"/>
    </source>
</evidence>
<dbReference type="GO" id="GO:0017004">
    <property type="term" value="P:cytochrome complex assembly"/>
    <property type="evidence" value="ECO:0007669"/>
    <property type="project" value="TreeGrafter"/>
</dbReference>
<comment type="cofactor">
    <cofactor evidence="19">
        <name>heme</name>
        <dbReference type="ChEBI" id="CHEBI:30413"/>
    </cofactor>
    <text evidence="19">The heme is bound between the two transmembrane subunits.</text>
</comment>
<dbReference type="NCBIfam" id="TIGR02968">
    <property type="entry name" value="succ_dehyd_anc"/>
    <property type="match status" value="1"/>
</dbReference>
<name>A0A380PZP1_YERFR</name>
<dbReference type="GO" id="GO:0009055">
    <property type="term" value="F:electron transfer activity"/>
    <property type="evidence" value="ECO:0007669"/>
    <property type="project" value="TreeGrafter"/>
</dbReference>
<evidence type="ECO:0000256" key="16">
    <source>
        <dbReference type="ARBA" id="ARBA00025912"/>
    </source>
</evidence>
<evidence type="ECO:0000256" key="20">
    <source>
        <dbReference type="SAM" id="Phobius"/>
    </source>
</evidence>
<organism evidence="21 22">
    <name type="scientific">Yersinia frederiksenii</name>
    <dbReference type="NCBI Taxonomy" id="29484"/>
    <lineage>
        <taxon>Bacteria</taxon>
        <taxon>Pseudomonadati</taxon>
        <taxon>Pseudomonadota</taxon>
        <taxon>Gammaproteobacteria</taxon>
        <taxon>Enterobacterales</taxon>
        <taxon>Yersiniaceae</taxon>
        <taxon>Yersinia</taxon>
    </lineage>
</organism>
<dbReference type="FunFam" id="1.20.1300.10:FF:000001">
    <property type="entry name" value="Succinate dehydrogenase hydrophobic membrane anchor subunit"/>
    <property type="match status" value="1"/>
</dbReference>
<feature type="transmembrane region" description="Helical" evidence="20">
    <location>
        <begin position="92"/>
        <end position="113"/>
    </location>
</feature>
<dbReference type="InterPro" id="IPR000701">
    <property type="entry name" value="SuccDH_FuR_B_TM-su"/>
</dbReference>
<dbReference type="CDD" id="cd03494">
    <property type="entry name" value="SQR_TypeC_SdhD"/>
    <property type="match status" value="1"/>
</dbReference>
<evidence type="ECO:0000313" key="21">
    <source>
        <dbReference type="EMBL" id="SUP78963.1"/>
    </source>
</evidence>
<comment type="pathway">
    <text evidence="3 17">Carbohydrate metabolism; tricarboxylic acid cycle.</text>
</comment>
<evidence type="ECO:0000256" key="18">
    <source>
        <dbReference type="PIRSR" id="PIRSR000169-1"/>
    </source>
</evidence>
<dbReference type="GO" id="GO:0006099">
    <property type="term" value="P:tricarboxylic acid cycle"/>
    <property type="evidence" value="ECO:0007669"/>
    <property type="project" value="UniProtKB-UniRule"/>
</dbReference>
<evidence type="ECO:0000256" key="3">
    <source>
        <dbReference type="ARBA" id="ARBA00005163"/>
    </source>
</evidence>
<dbReference type="EMBL" id="UHJA01000001">
    <property type="protein sequence ID" value="SUP78963.1"/>
    <property type="molecule type" value="Genomic_DNA"/>
</dbReference>
<evidence type="ECO:0000256" key="13">
    <source>
        <dbReference type="ARBA" id="ARBA00022989"/>
    </source>
</evidence>
<dbReference type="PANTHER" id="PTHR38689">
    <property type="entry name" value="SUCCINATE DEHYDROGENASE HYDROPHOBIC MEMBRANE ANCHOR SUBUNIT"/>
    <property type="match status" value="1"/>
</dbReference>
<dbReference type="OrthoDB" id="5612767at2"/>
<dbReference type="InterPro" id="IPR034804">
    <property type="entry name" value="SQR/QFR_C/D"/>
</dbReference>
<feature type="transmembrane region" description="Helical" evidence="20">
    <location>
        <begin position="59"/>
        <end position="80"/>
    </location>
</feature>
<keyword evidence="5 17" id="KW-0813">Transport</keyword>
<evidence type="ECO:0000256" key="17">
    <source>
        <dbReference type="PIRNR" id="PIRNR000169"/>
    </source>
</evidence>
<keyword evidence="13 20" id="KW-1133">Transmembrane helix</keyword>
<evidence type="ECO:0000256" key="11">
    <source>
        <dbReference type="ARBA" id="ARBA00022723"/>
    </source>
</evidence>
<keyword evidence="21" id="KW-0560">Oxidoreductase</keyword>
<evidence type="ECO:0000256" key="19">
    <source>
        <dbReference type="PIRSR" id="PIRSR000169-2"/>
    </source>
</evidence>
<dbReference type="Proteomes" id="UP000254835">
    <property type="component" value="Unassembled WGS sequence"/>
</dbReference>
<keyword evidence="6 17" id="KW-1003">Cell membrane</keyword>
<evidence type="ECO:0000256" key="7">
    <source>
        <dbReference type="ARBA" id="ARBA00022519"/>
    </source>
</evidence>
<proteinExistence type="predicted"/>
<dbReference type="AlphaFoldDB" id="A0A380PZP1"/>
<keyword evidence="11 19" id="KW-0479">Metal-binding</keyword>
<dbReference type="UniPathway" id="UPA00223"/>
<evidence type="ECO:0000256" key="14">
    <source>
        <dbReference type="ARBA" id="ARBA00023004"/>
    </source>
</evidence>
<keyword evidence="9 19" id="KW-0349">Heme</keyword>
<evidence type="ECO:0000256" key="10">
    <source>
        <dbReference type="ARBA" id="ARBA00022692"/>
    </source>
</evidence>
<evidence type="ECO:0000256" key="9">
    <source>
        <dbReference type="ARBA" id="ARBA00022617"/>
    </source>
</evidence>
<evidence type="ECO:0000256" key="2">
    <source>
        <dbReference type="ARBA" id="ARBA00004429"/>
    </source>
</evidence>
<keyword evidence="7 17" id="KW-0997">Cell inner membrane</keyword>
<accession>A0A380PZP1</accession>
<keyword evidence="8 17" id="KW-0816">Tricarboxylic acid cycle</keyword>
<dbReference type="GO" id="GO:0046872">
    <property type="term" value="F:metal ion binding"/>
    <property type="evidence" value="ECO:0007669"/>
    <property type="project" value="UniProtKB-KW"/>
</dbReference>
<dbReference type="InterPro" id="IPR014312">
    <property type="entry name" value="Succ_DH_anchor"/>
</dbReference>
<dbReference type="RefSeq" id="WP_032911938.1">
    <property type="nucleotide sequence ID" value="NZ_CP023964.1"/>
</dbReference>
<feature type="binding site" evidence="18">
    <location>
        <position position="83"/>
    </location>
    <ligand>
        <name>a ubiquinone</name>
        <dbReference type="ChEBI" id="CHEBI:16389"/>
    </ligand>
</feature>
<sequence length="115" mass="12896">MVSNASALGRNGVHDWLLLRASAIVITLYVLYILGFVVIVPDITYEIWRGFFASHITKVFTLLTLLSILAHAWIGLWQVLTDYIKPLALRLVLQLAVVITLLVYLLYGTIVVWGA</sequence>
<dbReference type="GO" id="GO:0020037">
    <property type="term" value="F:heme binding"/>
    <property type="evidence" value="ECO:0007669"/>
    <property type="project" value="InterPro"/>
</dbReference>